<keyword evidence="3" id="KW-0150">Chloroplast</keyword>
<name>J7KDP8_9CHLO</name>
<evidence type="ECO:0000313" key="3">
    <source>
        <dbReference type="EMBL" id="AFQ93822.1"/>
    </source>
</evidence>
<dbReference type="GeneID" id="13543531"/>
<feature type="transmembrane region" description="Helical" evidence="2">
    <location>
        <begin position="27"/>
        <end position="50"/>
    </location>
</feature>
<reference evidence="3" key="1">
    <citation type="journal article" date="2012" name="Eukaryot. Cell">
        <title>Complete Mitochondrial and Plastid Genomes of the Green Microalga Trebouxiophyceae sp. Strain MX-AZ01 Isolated from a Highly Acidic Geothermal Lake.</title>
        <authorList>
            <person name="Servin-Garciduenas L.E."/>
            <person name="Martinez-Romero E."/>
        </authorList>
    </citation>
    <scope>NUCLEOTIDE SEQUENCE</scope>
    <source>
        <strain evidence="3">MX-AZ01</strain>
    </source>
</reference>
<accession>J7KDP8</accession>
<dbReference type="EMBL" id="JX402620">
    <property type="protein sequence ID" value="AFQ93822.1"/>
    <property type="molecule type" value="Genomic_DNA"/>
</dbReference>
<dbReference type="AlphaFoldDB" id="J7KDP8"/>
<proteinExistence type="inferred from homology"/>
<organism evidence="3">
    <name type="scientific">Trebouxiophyceae sp. MX-AZ01</name>
    <dbReference type="NCBI Taxonomy" id="1208065"/>
    <lineage>
        <taxon>Eukaryota</taxon>
        <taxon>Viridiplantae</taxon>
        <taxon>Chlorophyta</taxon>
        <taxon>core chlorophytes</taxon>
        <taxon>Trebouxiophyceae</taxon>
    </lineage>
</organism>
<geneLocation type="chloroplast" evidence="3"/>
<evidence type="ECO:0000256" key="1">
    <source>
        <dbReference type="ARBA" id="ARBA00009846"/>
    </source>
</evidence>
<keyword evidence="2" id="KW-1133">Transmembrane helix</keyword>
<keyword evidence="3" id="KW-0934">Plastid</keyword>
<gene>
    <name evidence="3" type="primary">ycf20</name>
</gene>
<keyword evidence="2" id="KW-0812">Transmembrane</keyword>
<dbReference type="RefSeq" id="YP_006666467.1">
    <property type="nucleotide sequence ID" value="NC_018569.1"/>
</dbReference>
<dbReference type="InterPro" id="IPR007572">
    <property type="entry name" value="Uncharacterised_Ycf20"/>
</dbReference>
<dbReference type="Pfam" id="PF04483">
    <property type="entry name" value="DUF565"/>
    <property type="match status" value="1"/>
</dbReference>
<comment type="similarity">
    <text evidence="1">Belongs to the ycf20 family.</text>
</comment>
<protein>
    <submittedName>
        <fullName evidence="3">Hypothetical chloroplast RF20</fullName>
    </submittedName>
</protein>
<evidence type="ECO:0000256" key="2">
    <source>
        <dbReference type="SAM" id="Phobius"/>
    </source>
</evidence>
<sequence length="127" mass="13563">MATNFRLETILRQASLLLQRQIGRSRLSFSAVLFSLLLGFVAANLFGTALGMLRKAASWDGMILLGLIVLIEATNHLAYCPPSAQGGTSEVAPLPLLTRPIAASRLANSFKVGVLLGFFVEAFKVGS</sequence>
<keyword evidence="2" id="KW-0472">Membrane</keyword>